<comment type="caution">
    <text evidence="2">The sequence shown here is derived from an EMBL/GenBank/DDBJ whole genome shotgun (WGS) entry which is preliminary data.</text>
</comment>
<organism evidence="2 3">
    <name type="scientific">Acidithiobacillus thiooxidans</name>
    <name type="common">Thiobacillus thiooxidans</name>
    <dbReference type="NCBI Taxonomy" id="930"/>
    <lineage>
        <taxon>Bacteria</taxon>
        <taxon>Pseudomonadati</taxon>
        <taxon>Pseudomonadota</taxon>
        <taxon>Acidithiobacillia</taxon>
        <taxon>Acidithiobacillales</taxon>
        <taxon>Acidithiobacillaceae</taxon>
        <taxon>Acidithiobacillus</taxon>
    </lineage>
</organism>
<protein>
    <submittedName>
        <fullName evidence="2">Uncharacterized protein</fullName>
    </submittedName>
</protein>
<evidence type="ECO:0000256" key="1">
    <source>
        <dbReference type="SAM" id="MobiDB-lite"/>
    </source>
</evidence>
<accession>A0A1C2JJR8</accession>
<reference evidence="2 3" key="1">
    <citation type="journal article" date="2016" name="Int. J. Mol. Sci.">
        <title>Comparative genomics of the extreme acidophile Acidithiobacillus thiooxidans reveals intraspecific divergence and niche adaptation.</title>
        <authorList>
            <person name="Zhang X."/>
            <person name="Feng X."/>
            <person name="Tao J."/>
            <person name="Ma L."/>
            <person name="Xiao Y."/>
            <person name="Liang Y."/>
            <person name="Liu X."/>
            <person name="Yin H."/>
        </authorList>
    </citation>
    <scope>NUCLEOTIDE SEQUENCE [LARGE SCALE GENOMIC DNA]</scope>
    <source>
        <strain evidence="2 3">A02</strain>
    </source>
</reference>
<dbReference type="EMBL" id="LWSA01000199">
    <property type="protein sequence ID" value="OCX70379.1"/>
    <property type="molecule type" value="Genomic_DNA"/>
</dbReference>
<evidence type="ECO:0000313" key="2">
    <source>
        <dbReference type="EMBL" id="OCX70379.1"/>
    </source>
</evidence>
<dbReference type="Proteomes" id="UP000094893">
    <property type="component" value="Unassembled WGS sequence"/>
</dbReference>
<feature type="compositionally biased region" description="Basic residues" evidence="1">
    <location>
        <begin position="19"/>
        <end position="28"/>
    </location>
</feature>
<gene>
    <name evidence="2" type="ORF">A6P07_14565</name>
</gene>
<proteinExistence type="predicted"/>
<feature type="compositionally biased region" description="Low complexity" evidence="1">
    <location>
        <begin position="100"/>
        <end position="110"/>
    </location>
</feature>
<sequence>MQINSKSSFSNKSREYKPKGKTSPRRKARDISSQFIDFDEQVELQNKDVYEQHAMTETEKRKLNMFYCMRSRENPQPHLQVRRIAFVRRVVNHRQRSEGSRSSAASGDGNSDSDDADPEPERNPQHPLYLFDQQSLADLLCISKKTLQNTYSNTPHDLPVAIQIPHARGPRWTIEAVQDWLANRPKHTQKIAPIPQKRKAGRPRITATIAAVKGGA</sequence>
<feature type="region of interest" description="Disordered" evidence="1">
    <location>
        <begin position="1"/>
        <end position="32"/>
    </location>
</feature>
<dbReference type="AlphaFoldDB" id="A0A1C2JJR8"/>
<feature type="region of interest" description="Disordered" evidence="1">
    <location>
        <begin position="92"/>
        <end position="126"/>
    </location>
</feature>
<evidence type="ECO:0000313" key="3">
    <source>
        <dbReference type="Proteomes" id="UP000094893"/>
    </source>
</evidence>
<feature type="compositionally biased region" description="Polar residues" evidence="1">
    <location>
        <begin position="1"/>
        <end position="11"/>
    </location>
</feature>
<dbReference type="RefSeq" id="WP_024895470.1">
    <property type="nucleotide sequence ID" value="NZ_LWRZ01000332.1"/>
</dbReference>
<name>A0A1C2JJR8_ACITH</name>